<evidence type="ECO:0000313" key="2">
    <source>
        <dbReference type="EMBL" id="ABJ85166.1"/>
    </source>
</evidence>
<feature type="chain" id="PRO_5004162856" description="Outer membrane protein beta-barrel domain-containing protein" evidence="1">
    <location>
        <begin position="29"/>
        <end position="169"/>
    </location>
</feature>
<gene>
    <name evidence="2" type="ordered locus">Acid_4202</name>
</gene>
<name>Q01YU9_SOLUE</name>
<protein>
    <recommendedName>
        <fullName evidence="3">Outer membrane protein beta-barrel domain-containing protein</fullName>
    </recommendedName>
</protein>
<accession>Q01YU9</accession>
<dbReference type="KEGG" id="sus:Acid_4202"/>
<dbReference type="Gene3D" id="2.40.160.20">
    <property type="match status" value="1"/>
</dbReference>
<dbReference type="STRING" id="234267.Acid_4202"/>
<keyword evidence="1" id="KW-0732">Signal</keyword>
<dbReference type="SUPFAM" id="SSF56925">
    <property type="entry name" value="OMPA-like"/>
    <property type="match status" value="1"/>
</dbReference>
<evidence type="ECO:0000256" key="1">
    <source>
        <dbReference type="SAM" id="SignalP"/>
    </source>
</evidence>
<dbReference type="InterPro" id="IPR011250">
    <property type="entry name" value="OMP/PagP_B-barrel"/>
</dbReference>
<organism evidence="2">
    <name type="scientific">Solibacter usitatus (strain Ellin6076)</name>
    <dbReference type="NCBI Taxonomy" id="234267"/>
    <lineage>
        <taxon>Bacteria</taxon>
        <taxon>Pseudomonadati</taxon>
        <taxon>Acidobacteriota</taxon>
        <taxon>Terriglobia</taxon>
        <taxon>Bryobacterales</taxon>
        <taxon>Solibacteraceae</taxon>
        <taxon>Candidatus Solibacter</taxon>
    </lineage>
</organism>
<dbReference type="AlphaFoldDB" id="Q01YU9"/>
<sequence precursor="true">MNTPCLSNNRSLFSCLLLAVSCAGISHAQYTRGYVFVAPTAQILAGKTSSAYAAGGGMERILRRGFGAGVELSGILPGTGKANQSVGLASFNGYYHPVLNSAWDPYLTAGYSCWFSDFVANGANFGSGLNYWYNDNRALMVEFRDSTAVKPGIFTRRHDLQIRIGLTFR</sequence>
<dbReference type="HOGENOM" id="CLU_1577486_0_0_0"/>
<reference evidence="2" key="1">
    <citation type="submission" date="2006-10" db="EMBL/GenBank/DDBJ databases">
        <title>Complete sequence of Solibacter usitatus Ellin6076.</title>
        <authorList>
            <consortium name="US DOE Joint Genome Institute"/>
            <person name="Copeland A."/>
            <person name="Lucas S."/>
            <person name="Lapidus A."/>
            <person name="Barry K."/>
            <person name="Detter J.C."/>
            <person name="Glavina del Rio T."/>
            <person name="Hammon N."/>
            <person name="Israni S."/>
            <person name="Dalin E."/>
            <person name="Tice H."/>
            <person name="Pitluck S."/>
            <person name="Thompson L.S."/>
            <person name="Brettin T."/>
            <person name="Bruce D."/>
            <person name="Han C."/>
            <person name="Tapia R."/>
            <person name="Gilna P."/>
            <person name="Schmutz J."/>
            <person name="Larimer F."/>
            <person name="Land M."/>
            <person name="Hauser L."/>
            <person name="Kyrpides N."/>
            <person name="Mikhailova N."/>
            <person name="Janssen P.H."/>
            <person name="Kuske C.R."/>
            <person name="Richardson P."/>
        </authorList>
    </citation>
    <scope>NUCLEOTIDE SEQUENCE</scope>
    <source>
        <strain evidence="2">Ellin6076</strain>
    </source>
</reference>
<proteinExistence type="predicted"/>
<feature type="signal peptide" evidence="1">
    <location>
        <begin position="1"/>
        <end position="28"/>
    </location>
</feature>
<evidence type="ECO:0008006" key="3">
    <source>
        <dbReference type="Google" id="ProtNLM"/>
    </source>
</evidence>
<dbReference type="InParanoid" id="Q01YU9"/>
<dbReference type="EMBL" id="CP000473">
    <property type="protein sequence ID" value="ABJ85166.1"/>
    <property type="molecule type" value="Genomic_DNA"/>
</dbReference>